<dbReference type="AlphaFoldDB" id="A0A267G355"/>
<dbReference type="PANTHER" id="PTHR45740:SF2">
    <property type="entry name" value="POLY [ADP-RIBOSE] POLYMERASE"/>
    <property type="match status" value="1"/>
</dbReference>
<dbReference type="GO" id="GO:1990404">
    <property type="term" value="F:NAD+-protein mono-ADP-ribosyltransferase activity"/>
    <property type="evidence" value="ECO:0007669"/>
    <property type="project" value="TreeGrafter"/>
</dbReference>
<evidence type="ECO:0000313" key="4">
    <source>
        <dbReference type="Proteomes" id="UP000215902"/>
    </source>
</evidence>
<dbReference type="PANTHER" id="PTHR45740">
    <property type="entry name" value="POLY [ADP-RIBOSE] POLYMERASE"/>
    <property type="match status" value="1"/>
</dbReference>
<feature type="domain" description="PARP catalytic" evidence="2">
    <location>
        <begin position="80"/>
        <end position="277"/>
    </location>
</feature>
<name>A0A267G355_9PLAT</name>
<keyword evidence="1" id="KW-0328">Glycosyltransferase</keyword>
<proteinExistence type="predicted"/>
<keyword evidence="1" id="KW-0808">Transferase</keyword>
<protein>
    <recommendedName>
        <fullName evidence="1">Poly [ADP-ribose] polymerase</fullName>
        <shortName evidence="1">PARP</shortName>
        <ecNumber evidence="1">2.4.2.-</ecNumber>
    </recommendedName>
</protein>
<gene>
    <name evidence="3" type="ORF">BOX15_Mlig002650g1</name>
</gene>
<organism evidence="3 4">
    <name type="scientific">Macrostomum lignano</name>
    <dbReference type="NCBI Taxonomy" id="282301"/>
    <lineage>
        <taxon>Eukaryota</taxon>
        <taxon>Metazoa</taxon>
        <taxon>Spiralia</taxon>
        <taxon>Lophotrochozoa</taxon>
        <taxon>Platyhelminthes</taxon>
        <taxon>Rhabditophora</taxon>
        <taxon>Macrostomorpha</taxon>
        <taxon>Macrostomida</taxon>
        <taxon>Macrostomidae</taxon>
        <taxon>Macrostomum</taxon>
    </lineage>
</organism>
<dbReference type="GO" id="GO:0005634">
    <property type="term" value="C:nucleus"/>
    <property type="evidence" value="ECO:0007669"/>
    <property type="project" value="TreeGrafter"/>
</dbReference>
<reference evidence="3 4" key="1">
    <citation type="submission" date="2017-06" db="EMBL/GenBank/DDBJ databases">
        <title>A platform for efficient transgenesis in Macrostomum lignano, a flatworm model organism for stem cell research.</title>
        <authorList>
            <person name="Berezikov E."/>
        </authorList>
    </citation>
    <scope>NUCLEOTIDE SEQUENCE [LARGE SCALE GENOMIC DNA]</scope>
    <source>
        <strain evidence="3">DV1</strain>
        <tissue evidence="3">Whole organism</tissue>
    </source>
</reference>
<keyword evidence="4" id="KW-1185">Reference proteome</keyword>
<dbReference type="SUPFAM" id="SSF56399">
    <property type="entry name" value="ADP-ribosylation"/>
    <property type="match status" value="1"/>
</dbReference>
<sequence>GYYRPKSCILLVQKTLFCKKLQSSYLSSEHNLHVIHLTLAKRMGNSKSKSRESRAASRHITITARTGFFILRSSTALSHEPESAAKDDIKRTVLKEDDEDTAQEYFKVLDRVKRYTKEHYYPIINSIESIEKIENPFLDRRLVEISKKLHTDRSRPELLIHGTRSRFVEQMIKDGFSYQRKGLFGQGFYFYTDSSKAARGCGRDTTKCLLLCDVQLGNTMAMESADRSLNLSRVESAGFDSVYGVRGTKGRLQRRVCCVPDRTDCTKVPRQVSRERF</sequence>
<evidence type="ECO:0000259" key="2">
    <source>
        <dbReference type="PROSITE" id="PS51059"/>
    </source>
</evidence>
<dbReference type="Pfam" id="PF00644">
    <property type="entry name" value="PARP"/>
    <property type="match status" value="1"/>
</dbReference>
<dbReference type="Proteomes" id="UP000215902">
    <property type="component" value="Unassembled WGS sequence"/>
</dbReference>
<dbReference type="GO" id="GO:0003950">
    <property type="term" value="F:NAD+ poly-ADP-ribosyltransferase activity"/>
    <property type="evidence" value="ECO:0007669"/>
    <property type="project" value="UniProtKB-UniRule"/>
</dbReference>
<dbReference type="InterPro" id="IPR051712">
    <property type="entry name" value="ARTD-AVP"/>
</dbReference>
<feature type="non-terminal residue" evidence="3">
    <location>
        <position position="1"/>
    </location>
</feature>
<evidence type="ECO:0000313" key="3">
    <source>
        <dbReference type="EMBL" id="PAA79662.1"/>
    </source>
</evidence>
<dbReference type="EC" id="2.4.2.-" evidence="1"/>
<dbReference type="InterPro" id="IPR012317">
    <property type="entry name" value="Poly(ADP-ribose)pol_cat_dom"/>
</dbReference>
<comment type="caution">
    <text evidence="3">The sequence shown here is derived from an EMBL/GenBank/DDBJ whole genome shotgun (WGS) entry which is preliminary data.</text>
</comment>
<keyword evidence="1" id="KW-0520">NAD</keyword>
<evidence type="ECO:0000256" key="1">
    <source>
        <dbReference type="RuleBase" id="RU362114"/>
    </source>
</evidence>
<dbReference type="PROSITE" id="PS51059">
    <property type="entry name" value="PARP_CATALYTIC"/>
    <property type="match status" value="1"/>
</dbReference>
<accession>A0A267G355</accession>
<dbReference type="Gene3D" id="3.90.228.10">
    <property type="match status" value="1"/>
</dbReference>
<dbReference type="EMBL" id="NIVC01000621">
    <property type="protein sequence ID" value="PAA79662.1"/>
    <property type="molecule type" value="Genomic_DNA"/>
</dbReference>
<dbReference type="OrthoDB" id="6133115at2759"/>